<dbReference type="GO" id="GO:0046872">
    <property type="term" value="F:metal ion binding"/>
    <property type="evidence" value="ECO:0007669"/>
    <property type="project" value="UniProtKB-KW"/>
</dbReference>
<dbReference type="STRING" id="43658.AT705_15820"/>
<dbReference type="PIRSF" id="PIRSF006806">
    <property type="entry name" value="FTHF_cligase"/>
    <property type="match status" value="1"/>
</dbReference>
<protein>
    <recommendedName>
        <fullName evidence="5">5-formyltetrahydrofolate cyclo-ligase</fullName>
        <ecNumber evidence="5">6.3.3.2</ecNumber>
    </recommendedName>
</protein>
<evidence type="ECO:0000256" key="4">
    <source>
        <dbReference type="PIRSR" id="PIRSR006806-1"/>
    </source>
</evidence>
<dbReference type="EMBL" id="CP045429">
    <property type="protein sequence ID" value="QPB82150.1"/>
    <property type="molecule type" value="Genomic_DNA"/>
</dbReference>
<dbReference type="RefSeq" id="WP_138536249.1">
    <property type="nucleotide sequence ID" value="NZ_CP045429.1"/>
</dbReference>
<keyword evidence="3 4" id="KW-0067">ATP-binding</keyword>
<keyword evidence="2 4" id="KW-0547">Nucleotide-binding</keyword>
<comment type="cofactor">
    <cofactor evidence="5">
        <name>Mg(2+)</name>
        <dbReference type="ChEBI" id="CHEBI:18420"/>
    </cofactor>
</comment>
<dbReference type="GO" id="GO:0005524">
    <property type="term" value="F:ATP binding"/>
    <property type="evidence" value="ECO:0007669"/>
    <property type="project" value="UniProtKB-KW"/>
</dbReference>
<sequence>MKAASLENEKIASSRKDIRKSIRKLRNSLTEQQQIEASKKLTINFFQHVKPTKNARIGVYLENDGELRTNLLIQSLWSKGVDLYLPVIHPFSGVTLLFQKYEKNSPMKRNRYAILEPELNCSQICPLAQLDYLLLPLVAFDDSGNRLGMGGGYYDRTLARYYRENWQQPKLIGLAHECQKVSALPTEAWDVPLPTIITPQHCYQWQNV</sequence>
<dbReference type="EC" id="6.3.3.2" evidence="5"/>
<accession>A0A5S3V698</accession>
<name>A0A5S3V698_9GAMM</name>
<feature type="binding site" evidence="4">
    <location>
        <position position="61"/>
    </location>
    <ligand>
        <name>substrate</name>
    </ligand>
</feature>
<dbReference type="PANTHER" id="PTHR23407:SF1">
    <property type="entry name" value="5-FORMYLTETRAHYDROFOLATE CYCLO-LIGASE"/>
    <property type="match status" value="1"/>
</dbReference>
<organism evidence="6 7">
    <name type="scientific">Pseudoalteromonas rubra</name>
    <dbReference type="NCBI Taxonomy" id="43658"/>
    <lineage>
        <taxon>Bacteria</taxon>
        <taxon>Pseudomonadati</taxon>
        <taxon>Pseudomonadota</taxon>
        <taxon>Gammaproteobacteria</taxon>
        <taxon>Alteromonadales</taxon>
        <taxon>Pseudoalteromonadaceae</taxon>
        <taxon>Pseudoalteromonas</taxon>
    </lineage>
</organism>
<feature type="binding site" evidence="4">
    <location>
        <begin position="146"/>
        <end position="154"/>
    </location>
    <ligand>
        <name>ATP</name>
        <dbReference type="ChEBI" id="CHEBI:30616"/>
    </ligand>
</feature>
<evidence type="ECO:0000313" key="6">
    <source>
        <dbReference type="EMBL" id="QPB82150.1"/>
    </source>
</evidence>
<keyword evidence="6" id="KW-0436">Ligase</keyword>
<evidence type="ECO:0000256" key="1">
    <source>
        <dbReference type="ARBA" id="ARBA00010638"/>
    </source>
</evidence>
<dbReference type="Proteomes" id="UP000305729">
    <property type="component" value="Chromosome 1"/>
</dbReference>
<proteinExistence type="inferred from homology"/>
<reference evidence="6 7" key="1">
    <citation type="submission" date="2019-10" db="EMBL/GenBank/DDBJ databases">
        <title>Pseudoalteromonas rubra S4059.</title>
        <authorList>
            <person name="Paulsen S."/>
            <person name="Wang X."/>
        </authorList>
    </citation>
    <scope>NUCLEOTIDE SEQUENCE [LARGE SCALE GENOMIC DNA]</scope>
    <source>
        <strain evidence="6 7">S4059</strain>
    </source>
</reference>
<keyword evidence="5" id="KW-0460">Magnesium</keyword>
<dbReference type="GO" id="GO:0035999">
    <property type="term" value="P:tetrahydrofolate interconversion"/>
    <property type="evidence" value="ECO:0007669"/>
    <property type="project" value="TreeGrafter"/>
</dbReference>
<dbReference type="NCBIfam" id="TIGR02727">
    <property type="entry name" value="MTHFS_bact"/>
    <property type="match status" value="1"/>
</dbReference>
<feature type="binding site" evidence="4">
    <location>
        <begin position="15"/>
        <end position="19"/>
    </location>
    <ligand>
        <name>ATP</name>
        <dbReference type="ChEBI" id="CHEBI:30616"/>
    </ligand>
</feature>
<dbReference type="InterPro" id="IPR037171">
    <property type="entry name" value="NagB/RpiA_transferase-like"/>
</dbReference>
<dbReference type="Pfam" id="PF01812">
    <property type="entry name" value="5-FTHF_cyc-lig"/>
    <property type="match status" value="1"/>
</dbReference>
<dbReference type="PANTHER" id="PTHR23407">
    <property type="entry name" value="ATPASE INHIBITOR/5-FORMYLTETRAHYDROFOLATE CYCLO-LIGASE"/>
    <property type="match status" value="1"/>
</dbReference>
<gene>
    <name evidence="6" type="ORF">CWC22_003635</name>
</gene>
<dbReference type="SUPFAM" id="SSF100950">
    <property type="entry name" value="NagB/RpiA/CoA transferase-like"/>
    <property type="match status" value="1"/>
</dbReference>
<comment type="similarity">
    <text evidence="1 5">Belongs to the 5-formyltetrahydrofolate cyclo-ligase family.</text>
</comment>
<evidence type="ECO:0000256" key="5">
    <source>
        <dbReference type="RuleBase" id="RU361279"/>
    </source>
</evidence>
<evidence type="ECO:0000256" key="3">
    <source>
        <dbReference type="ARBA" id="ARBA00022840"/>
    </source>
</evidence>
<dbReference type="AlphaFoldDB" id="A0A5S3V698"/>
<dbReference type="InterPro" id="IPR024185">
    <property type="entry name" value="FTHF_cligase-like_sf"/>
</dbReference>
<keyword evidence="5" id="KW-0479">Metal-binding</keyword>
<feature type="binding site" evidence="4">
    <location>
        <position position="66"/>
    </location>
    <ligand>
        <name>substrate</name>
    </ligand>
</feature>
<evidence type="ECO:0000256" key="2">
    <source>
        <dbReference type="ARBA" id="ARBA00022741"/>
    </source>
</evidence>
<comment type="catalytic activity">
    <reaction evidence="5">
        <text>(6S)-5-formyl-5,6,7,8-tetrahydrofolate + ATP = (6R)-5,10-methenyltetrahydrofolate + ADP + phosphate</text>
        <dbReference type="Rhea" id="RHEA:10488"/>
        <dbReference type="ChEBI" id="CHEBI:30616"/>
        <dbReference type="ChEBI" id="CHEBI:43474"/>
        <dbReference type="ChEBI" id="CHEBI:57455"/>
        <dbReference type="ChEBI" id="CHEBI:57457"/>
        <dbReference type="ChEBI" id="CHEBI:456216"/>
        <dbReference type="EC" id="6.3.3.2"/>
    </reaction>
</comment>
<dbReference type="GO" id="GO:0009396">
    <property type="term" value="P:folic acid-containing compound biosynthetic process"/>
    <property type="evidence" value="ECO:0007669"/>
    <property type="project" value="TreeGrafter"/>
</dbReference>
<dbReference type="Gene3D" id="3.40.50.10420">
    <property type="entry name" value="NagB/RpiA/CoA transferase-like"/>
    <property type="match status" value="1"/>
</dbReference>
<evidence type="ECO:0000313" key="7">
    <source>
        <dbReference type="Proteomes" id="UP000305729"/>
    </source>
</evidence>
<dbReference type="GO" id="GO:0030272">
    <property type="term" value="F:5-formyltetrahydrofolate cyclo-ligase activity"/>
    <property type="evidence" value="ECO:0007669"/>
    <property type="project" value="UniProtKB-EC"/>
</dbReference>
<dbReference type="InterPro" id="IPR002698">
    <property type="entry name" value="FTHF_cligase"/>
</dbReference>